<comment type="function">
    <text evidence="8">May have a photoreceptor function.</text>
</comment>
<evidence type="ECO:0000256" key="7">
    <source>
        <dbReference type="PIRSR" id="PIRSR602081-2"/>
    </source>
</evidence>
<sequence length="430" mass="51074">MNLIWFRNDLRIADNISLAKACESENVVAVYCFDPRQFMAGDFGFKKTEKYRAKFLIETITELKENLNKLHIPLFVFHKRPEDIIPELVKEHGVKTIFLQKEWTRDENQARDAVIAKTADLVNFEEHYDQFLFHPEDIPFDSFEKIPEVFTNFRKKCEKYAKVRPLAERPEPMPKSNYIASKTEIPSLKDLGFNDFETDPRTAFPFKGGEQQALHRIEEYFWETKKLAYYKKTRNGLVGKDYSSKLSAWLANGSISAKTIYWEVKRFEKEVKKNQDTYWLVFELIWRDYFKYVSLKHGNTIFHLSGILNKEYHWQNSDEAKERWISGNTKEPFVNANMKEITLSGWMSNRGRQNVASFWAKELEQDWRIGAAYFESMLIDYDVHSNWGNWMYNSGVGNDPRDRKFNIKRQADMYDSNGRFQNLWLQNTLF</sequence>
<dbReference type="GO" id="GO:0000719">
    <property type="term" value="P:photoreactive repair"/>
    <property type="evidence" value="ECO:0007669"/>
    <property type="project" value="TreeGrafter"/>
</dbReference>
<dbReference type="Pfam" id="PF00875">
    <property type="entry name" value="DNA_photolyase"/>
    <property type="match status" value="1"/>
</dbReference>
<keyword evidence="4 6" id="KW-0274">FAD</keyword>
<dbReference type="GO" id="GO:0071949">
    <property type="term" value="F:FAD binding"/>
    <property type="evidence" value="ECO:0007669"/>
    <property type="project" value="TreeGrafter"/>
</dbReference>
<dbReference type="RefSeq" id="WP_179240643.1">
    <property type="nucleotide sequence ID" value="NZ_CP058595.1"/>
</dbReference>
<dbReference type="SUPFAM" id="SSF52425">
    <property type="entry name" value="Cryptochrome/photolyase, N-terminal domain"/>
    <property type="match status" value="1"/>
</dbReference>
<comment type="cofactor">
    <cofactor evidence="6 8">
        <name>FAD</name>
        <dbReference type="ChEBI" id="CHEBI:57692"/>
    </cofactor>
    <text evidence="6 8">Binds 1 FAD per subunit.</text>
</comment>
<dbReference type="PRINTS" id="PR00147">
    <property type="entry name" value="DNAPHOTLYASE"/>
</dbReference>
<comment type="cofactor">
    <cofactor evidence="8">
        <name>(6R)-5,10-methylene-5,6,7,8-tetrahydrofolate</name>
        <dbReference type="ChEBI" id="CHEBI:15636"/>
    </cofactor>
    <text evidence="8">Binds 1 5,10-methenyltetrahydrofolate (MTHF) per subunit.</text>
</comment>
<keyword evidence="3 6" id="KW-0285">Flavoprotein</keyword>
<dbReference type="InterPro" id="IPR036134">
    <property type="entry name" value="Crypto/Photolyase_FAD-like_sf"/>
</dbReference>
<evidence type="ECO:0000256" key="8">
    <source>
        <dbReference type="RuleBase" id="RU367151"/>
    </source>
</evidence>
<gene>
    <name evidence="10" type="ORF">HYG79_02765</name>
</gene>
<evidence type="ECO:0000256" key="6">
    <source>
        <dbReference type="PIRSR" id="PIRSR602081-1"/>
    </source>
</evidence>
<dbReference type="InterPro" id="IPR002081">
    <property type="entry name" value="Cryptochrome/DNA_photolyase_1"/>
</dbReference>
<evidence type="ECO:0000313" key="10">
    <source>
        <dbReference type="EMBL" id="QLG44308.1"/>
    </source>
</evidence>
<dbReference type="PANTHER" id="PTHR11455:SF22">
    <property type="entry name" value="CRYPTOCHROME DASH"/>
    <property type="match status" value="1"/>
</dbReference>
<evidence type="ECO:0000256" key="2">
    <source>
        <dbReference type="ARBA" id="ARBA00017881"/>
    </source>
</evidence>
<dbReference type="AlphaFoldDB" id="A0A7H9ALH6"/>
<dbReference type="GO" id="GO:0003677">
    <property type="term" value="F:DNA binding"/>
    <property type="evidence" value="ECO:0007669"/>
    <property type="project" value="TreeGrafter"/>
</dbReference>
<dbReference type="EMBL" id="CP058595">
    <property type="protein sequence ID" value="QLG44308.1"/>
    <property type="molecule type" value="Genomic_DNA"/>
</dbReference>
<dbReference type="SUPFAM" id="SSF48173">
    <property type="entry name" value="Cryptochrome/photolyase FAD-binding domain"/>
    <property type="match status" value="1"/>
</dbReference>
<evidence type="ECO:0000313" key="11">
    <source>
        <dbReference type="Proteomes" id="UP000509302"/>
    </source>
</evidence>
<evidence type="ECO:0000259" key="9">
    <source>
        <dbReference type="PROSITE" id="PS51645"/>
    </source>
</evidence>
<dbReference type="InterPro" id="IPR005101">
    <property type="entry name" value="Cryptochr/Photolyase_FAD-bd"/>
</dbReference>
<dbReference type="NCBIfam" id="TIGR02765">
    <property type="entry name" value="crypto_DASH"/>
    <property type="match status" value="1"/>
</dbReference>
<evidence type="ECO:0000256" key="4">
    <source>
        <dbReference type="ARBA" id="ARBA00022827"/>
    </source>
</evidence>
<dbReference type="PROSITE" id="PS51645">
    <property type="entry name" value="PHR_CRY_ALPHA_BETA"/>
    <property type="match status" value="1"/>
</dbReference>
<dbReference type="InterPro" id="IPR014133">
    <property type="entry name" value="Cry_DASH"/>
</dbReference>
<dbReference type="Proteomes" id="UP000509302">
    <property type="component" value="Chromosome"/>
</dbReference>
<reference evidence="10 11" key="1">
    <citation type="journal article" date="2006" name="Int. J. Syst. Evol. Microbiol.">
        <title>Costertonia aggregata gen. nov., sp. nov., a mesophilic marine bacterium of the family Flavobacteriaceae, isolated from a mature biofilm.</title>
        <authorList>
            <person name="Kwon K.K."/>
            <person name="Lee Y.K."/>
            <person name="Lee H.K."/>
        </authorList>
    </citation>
    <scope>NUCLEOTIDE SEQUENCE [LARGE SCALE GENOMIC DNA]</scope>
    <source>
        <strain evidence="10 11">KCCM 42265</strain>
    </source>
</reference>
<dbReference type="Gene3D" id="3.40.50.620">
    <property type="entry name" value="HUPs"/>
    <property type="match status" value="1"/>
</dbReference>
<dbReference type="KEGG" id="cagg:HYG79_02765"/>
<feature type="site" description="Electron transfer via tryptophanyl radical" evidence="7">
    <location>
        <position position="390"/>
    </location>
</feature>
<feature type="domain" description="Photolyase/cryptochrome alpha/beta" evidence="9">
    <location>
        <begin position="1"/>
        <end position="132"/>
    </location>
</feature>
<dbReference type="Gene3D" id="1.10.579.10">
    <property type="entry name" value="DNA Cyclobutane Dipyrimidine Photolyase, subunit A, domain 3"/>
    <property type="match status" value="1"/>
</dbReference>
<feature type="binding site" evidence="6">
    <location>
        <begin position="243"/>
        <end position="247"/>
    </location>
    <ligand>
        <name>FAD</name>
        <dbReference type="ChEBI" id="CHEBI:57692"/>
    </ligand>
</feature>
<name>A0A7H9ALH6_9FLAO</name>
<feature type="site" description="Electron transfer via tryptophanyl radical" evidence="7">
    <location>
        <position position="367"/>
    </location>
</feature>
<evidence type="ECO:0000256" key="3">
    <source>
        <dbReference type="ARBA" id="ARBA00022630"/>
    </source>
</evidence>
<feature type="binding site" evidence="6">
    <location>
        <begin position="380"/>
        <end position="382"/>
    </location>
    <ligand>
        <name>FAD</name>
        <dbReference type="ChEBI" id="CHEBI:57692"/>
    </ligand>
</feature>
<dbReference type="PANTHER" id="PTHR11455">
    <property type="entry name" value="CRYPTOCHROME"/>
    <property type="match status" value="1"/>
</dbReference>
<proteinExistence type="inferred from homology"/>
<keyword evidence="5 8" id="KW-0157">Chromophore</keyword>
<feature type="binding site" evidence="6">
    <location>
        <position position="230"/>
    </location>
    <ligand>
        <name>FAD</name>
        <dbReference type="ChEBI" id="CHEBI:57692"/>
    </ligand>
</feature>
<feature type="site" description="Electron transfer via tryptophanyl radical" evidence="7">
    <location>
        <position position="314"/>
    </location>
</feature>
<organism evidence="10 11">
    <name type="scientific">Costertonia aggregata</name>
    <dbReference type="NCBI Taxonomy" id="343403"/>
    <lineage>
        <taxon>Bacteria</taxon>
        <taxon>Pseudomonadati</taxon>
        <taxon>Bacteroidota</taxon>
        <taxon>Flavobacteriia</taxon>
        <taxon>Flavobacteriales</taxon>
        <taxon>Flavobacteriaceae</taxon>
        <taxon>Costertonia</taxon>
    </lineage>
</organism>
<dbReference type="InterPro" id="IPR036155">
    <property type="entry name" value="Crypto/Photolyase_N_sf"/>
</dbReference>
<comment type="similarity">
    <text evidence="1 8">Belongs to the DNA photolyase class-1 family.</text>
</comment>
<dbReference type="GO" id="GO:0003904">
    <property type="term" value="F:deoxyribodipyrimidine photo-lyase activity"/>
    <property type="evidence" value="ECO:0007669"/>
    <property type="project" value="TreeGrafter"/>
</dbReference>
<dbReference type="Gene3D" id="1.25.40.80">
    <property type="match status" value="1"/>
</dbReference>
<keyword evidence="11" id="KW-1185">Reference proteome</keyword>
<protein>
    <recommendedName>
        <fullName evidence="2 8">Cryptochrome DASH</fullName>
    </recommendedName>
</protein>
<accession>A0A7H9ALH6</accession>
<dbReference type="InterPro" id="IPR014729">
    <property type="entry name" value="Rossmann-like_a/b/a_fold"/>
</dbReference>
<evidence type="ECO:0000256" key="5">
    <source>
        <dbReference type="ARBA" id="ARBA00022991"/>
    </source>
</evidence>
<feature type="binding site" evidence="6">
    <location>
        <begin position="283"/>
        <end position="290"/>
    </location>
    <ligand>
        <name>FAD</name>
        <dbReference type="ChEBI" id="CHEBI:57692"/>
    </ligand>
</feature>
<dbReference type="Pfam" id="PF03441">
    <property type="entry name" value="FAD_binding_7"/>
    <property type="match status" value="1"/>
</dbReference>
<dbReference type="InterPro" id="IPR006050">
    <property type="entry name" value="DNA_photolyase_N"/>
</dbReference>
<evidence type="ECO:0000256" key="1">
    <source>
        <dbReference type="ARBA" id="ARBA00005862"/>
    </source>
</evidence>